<dbReference type="EMBL" id="JAQQWE010000001">
    <property type="protein sequence ID" value="KAK7966780.1"/>
    <property type="molecule type" value="Genomic_DNA"/>
</dbReference>
<feature type="compositionally biased region" description="Low complexity" evidence="1">
    <location>
        <begin position="1"/>
        <end position="47"/>
    </location>
</feature>
<dbReference type="GeneID" id="92070341"/>
<feature type="region of interest" description="Disordered" evidence="1">
    <location>
        <begin position="1"/>
        <end position="137"/>
    </location>
</feature>
<feature type="compositionally biased region" description="Polar residues" evidence="1">
    <location>
        <begin position="127"/>
        <end position="137"/>
    </location>
</feature>
<proteinExistence type="predicted"/>
<dbReference type="RefSeq" id="XP_066706172.1">
    <property type="nucleotide sequence ID" value="XM_066837279.1"/>
</dbReference>
<name>A0ABR1QXH1_9PEZI</name>
<sequence>MSRAPSKAPSQAPSQSPSQAPSRVPSQSPSSLAETSAPPQSPSSKAPYMTTIAEGAGSISPSPEPIHPSPSHAPSRAPTSSSSSRAPRGTYVPSVSASRAPSSSAAIARSQDPHTIAATSRWVDSGGASSHHTQVPTLSNARFAAPSAAPTVRITRSIVPSAVLHAAADVALPPTTIAPAGRTEFPTTSRDPQAAPTMIPTASGVPVASRWTSKADIAAATRQVNYAQLGREEKRVQDKWAKEKADQFAPCPANWPWMRHETRELPLPPFPLPASAFLYAADR</sequence>
<feature type="compositionally biased region" description="Low complexity" evidence="1">
    <location>
        <begin position="69"/>
        <end position="110"/>
    </location>
</feature>
<keyword evidence="3" id="KW-1185">Reference proteome</keyword>
<protein>
    <submittedName>
        <fullName evidence="2">Uncharacterized protein</fullName>
    </submittedName>
</protein>
<accession>A0ABR1QXH1</accession>
<comment type="caution">
    <text evidence="2">The sequence shown here is derived from an EMBL/GenBank/DDBJ whole genome shotgun (WGS) entry which is preliminary data.</text>
</comment>
<dbReference type="Proteomes" id="UP001391051">
    <property type="component" value="Unassembled WGS sequence"/>
</dbReference>
<reference evidence="2 3" key="1">
    <citation type="submission" date="2023-01" db="EMBL/GenBank/DDBJ databases">
        <title>Analysis of 21 Apiospora genomes using comparative genomics revels a genus with tremendous synthesis potential of carbohydrate active enzymes and secondary metabolites.</title>
        <authorList>
            <person name="Sorensen T."/>
        </authorList>
    </citation>
    <scope>NUCLEOTIDE SEQUENCE [LARGE SCALE GENOMIC DNA]</scope>
    <source>
        <strain evidence="2 3">CBS 24483</strain>
    </source>
</reference>
<organism evidence="2 3">
    <name type="scientific">Apiospora aurea</name>
    <dbReference type="NCBI Taxonomy" id="335848"/>
    <lineage>
        <taxon>Eukaryota</taxon>
        <taxon>Fungi</taxon>
        <taxon>Dikarya</taxon>
        <taxon>Ascomycota</taxon>
        <taxon>Pezizomycotina</taxon>
        <taxon>Sordariomycetes</taxon>
        <taxon>Xylariomycetidae</taxon>
        <taxon>Amphisphaeriales</taxon>
        <taxon>Apiosporaceae</taxon>
        <taxon>Apiospora</taxon>
    </lineage>
</organism>
<evidence type="ECO:0000313" key="3">
    <source>
        <dbReference type="Proteomes" id="UP001391051"/>
    </source>
</evidence>
<gene>
    <name evidence="2" type="ORF">PG986_001057</name>
</gene>
<feature type="region of interest" description="Disordered" evidence="1">
    <location>
        <begin position="178"/>
        <end position="201"/>
    </location>
</feature>
<evidence type="ECO:0000313" key="2">
    <source>
        <dbReference type="EMBL" id="KAK7966780.1"/>
    </source>
</evidence>
<evidence type="ECO:0000256" key="1">
    <source>
        <dbReference type="SAM" id="MobiDB-lite"/>
    </source>
</evidence>